<name>A0A2T2NRU0_CORCC</name>
<evidence type="ECO:0000256" key="2">
    <source>
        <dbReference type="SAM" id="SignalP"/>
    </source>
</evidence>
<organism evidence="3 4">
    <name type="scientific">Corynespora cassiicola Philippines</name>
    <dbReference type="NCBI Taxonomy" id="1448308"/>
    <lineage>
        <taxon>Eukaryota</taxon>
        <taxon>Fungi</taxon>
        <taxon>Dikarya</taxon>
        <taxon>Ascomycota</taxon>
        <taxon>Pezizomycotina</taxon>
        <taxon>Dothideomycetes</taxon>
        <taxon>Pleosporomycetidae</taxon>
        <taxon>Pleosporales</taxon>
        <taxon>Corynesporascaceae</taxon>
        <taxon>Corynespora</taxon>
    </lineage>
</organism>
<feature type="chain" id="PRO_5015491846" evidence="2">
    <location>
        <begin position="22"/>
        <end position="179"/>
    </location>
</feature>
<accession>A0A2T2NRU0</accession>
<dbReference type="EMBL" id="KZ678134">
    <property type="protein sequence ID" value="PSN68104.1"/>
    <property type="molecule type" value="Genomic_DNA"/>
</dbReference>
<feature type="compositionally biased region" description="Low complexity" evidence="1">
    <location>
        <begin position="105"/>
        <end position="130"/>
    </location>
</feature>
<evidence type="ECO:0000313" key="4">
    <source>
        <dbReference type="Proteomes" id="UP000240883"/>
    </source>
</evidence>
<evidence type="ECO:0000313" key="3">
    <source>
        <dbReference type="EMBL" id="PSN68104.1"/>
    </source>
</evidence>
<sequence>MFVSVLAPALLLLASSGPAAAQSPRPTAPTGLTTEVAGTATASPCVEVCIMEPCNVCTTTEGIMSILPIDTLTQISDPLASQSTAVDMSIPAGETPLSTGELSIPSGVTTPATSAASGSGGASASPTPTGSGSGSGASTGSATGSAPPQQSTGAAPLLRAGDAVLSGLSGVFGLAWALL</sequence>
<evidence type="ECO:0000256" key="1">
    <source>
        <dbReference type="SAM" id="MobiDB-lite"/>
    </source>
</evidence>
<dbReference type="AlphaFoldDB" id="A0A2T2NRU0"/>
<keyword evidence="4" id="KW-1185">Reference proteome</keyword>
<dbReference type="Proteomes" id="UP000240883">
    <property type="component" value="Unassembled WGS sequence"/>
</dbReference>
<protein>
    <submittedName>
        <fullName evidence="3">Uncharacterized protein</fullName>
    </submittedName>
</protein>
<proteinExistence type="predicted"/>
<dbReference type="OrthoDB" id="3691291at2759"/>
<feature type="region of interest" description="Disordered" evidence="1">
    <location>
        <begin position="90"/>
        <end position="154"/>
    </location>
</feature>
<feature type="compositionally biased region" description="Low complexity" evidence="1">
    <location>
        <begin position="138"/>
        <end position="148"/>
    </location>
</feature>
<reference evidence="3 4" key="1">
    <citation type="journal article" date="2018" name="Front. Microbiol.">
        <title>Genome-Wide Analysis of Corynespora cassiicola Leaf Fall Disease Putative Effectors.</title>
        <authorList>
            <person name="Lopez D."/>
            <person name="Ribeiro S."/>
            <person name="Label P."/>
            <person name="Fumanal B."/>
            <person name="Venisse J.S."/>
            <person name="Kohler A."/>
            <person name="de Oliveira R.R."/>
            <person name="Labutti K."/>
            <person name="Lipzen A."/>
            <person name="Lail K."/>
            <person name="Bauer D."/>
            <person name="Ohm R.A."/>
            <person name="Barry K.W."/>
            <person name="Spatafora J."/>
            <person name="Grigoriev I.V."/>
            <person name="Martin F.M."/>
            <person name="Pujade-Renaud V."/>
        </authorList>
    </citation>
    <scope>NUCLEOTIDE SEQUENCE [LARGE SCALE GENOMIC DNA]</scope>
    <source>
        <strain evidence="3 4">Philippines</strain>
    </source>
</reference>
<keyword evidence="2" id="KW-0732">Signal</keyword>
<feature type="signal peptide" evidence="2">
    <location>
        <begin position="1"/>
        <end position="21"/>
    </location>
</feature>
<gene>
    <name evidence="3" type="ORF">BS50DRAFT_676044</name>
</gene>